<evidence type="ECO:0000313" key="2">
    <source>
        <dbReference type="EMBL" id="NRT17535.1"/>
    </source>
</evidence>
<comment type="caution">
    <text evidence="2">The sequence shown here is derived from an EMBL/GenBank/DDBJ whole genome shotgun (WGS) entry which is preliminary data.</text>
</comment>
<gene>
    <name evidence="2" type="ORF">HNP98_000338</name>
</gene>
<evidence type="ECO:0000259" key="1">
    <source>
        <dbReference type="Pfam" id="PF13274"/>
    </source>
</evidence>
<sequence>MKLLNKIELFDNEKAVNALLYVARALPDGGTHKVFKVLYFAERQHLATYGASILSDNFVRMANGPVPSSVYYLVKAVRGQFSLPLEPTFAASLHARLSASSPKELRALAEPDEDYLAETERECLDEAIAYCRPFGFGKLSDVSHDSAWQAVPEGHEMSMLDIATAGGATGEMLQYIQTVMENRTQLLA</sequence>
<dbReference type="Pfam" id="PF13274">
    <property type="entry name" value="SocA_Panacea"/>
    <property type="match status" value="1"/>
</dbReference>
<dbReference type="EMBL" id="JABSNP010000001">
    <property type="protein sequence ID" value="NRT17535.1"/>
    <property type="molecule type" value="Genomic_DNA"/>
</dbReference>
<evidence type="ECO:0000313" key="3">
    <source>
        <dbReference type="Proteomes" id="UP000779507"/>
    </source>
</evidence>
<dbReference type="Proteomes" id="UP000779507">
    <property type="component" value="Unassembled WGS sequence"/>
</dbReference>
<dbReference type="RefSeq" id="WP_173808306.1">
    <property type="nucleotide sequence ID" value="NZ_JABSNP010000001.1"/>
</dbReference>
<proteinExistence type="predicted"/>
<keyword evidence="3" id="KW-1185">Reference proteome</keyword>
<feature type="domain" description="Antitoxin SocA-like Panacea" evidence="1">
    <location>
        <begin position="35"/>
        <end position="149"/>
    </location>
</feature>
<protein>
    <submittedName>
        <fullName evidence="2">Phage-associated protein</fullName>
    </submittedName>
</protein>
<dbReference type="InterPro" id="IPR025272">
    <property type="entry name" value="SocA_Panacea"/>
</dbReference>
<reference evidence="2 3" key="1">
    <citation type="submission" date="2020-05" db="EMBL/GenBank/DDBJ databases">
        <title>Genomic Encyclopedia of Type Strains, Phase IV (KMG-V): Genome sequencing to study the core and pangenomes of soil and plant-associated prokaryotes.</title>
        <authorList>
            <person name="Whitman W."/>
        </authorList>
    </citation>
    <scope>NUCLEOTIDE SEQUENCE [LARGE SCALE GENOMIC DNA]</scope>
    <source>
        <strain evidence="2 3">9A</strain>
    </source>
</reference>
<accession>A0ABX2FK92</accession>
<organism evidence="2 3">
    <name type="scientific">Hymenobacter caeli</name>
    <dbReference type="NCBI Taxonomy" id="2735894"/>
    <lineage>
        <taxon>Bacteria</taxon>
        <taxon>Pseudomonadati</taxon>
        <taxon>Bacteroidota</taxon>
        <taxon>Cytophagia</taxon>
        <taxon>Cytophagales</taxon>
        <taxon>Hymenobacteraceae</taxon>
        <taxon>Hymenobacter</taxon>
    </lineage>
</organism>
<name>A0ABX2FK92_9BACT</name>